<dbReference type="PROSITE" id="PS51782">
    <property type="entry name" value="LYSM"/>
    <property type="match status" value="3"/>
</dbReference>
<dbReference type="SMART" id="SM00257">
    <property type="entry name" value="LysM"/>
    <property type="match status" value="4"/>
</dbReference>
<gene>
    <name evidence="3" type="ORF">GCM10008088_21310</name>
</gene>
<feature type="domain" description="LysM" evidence="2">
    <location>
        <begin position="87"/>
        <end position="131"/>
    </location>
</feature>
<evidence type="ECO:0000256" key="1">
    <source>
        <dbReference type="SAM" id="SignalP"/>
    </source>
</evidence>
<keyword evidence="1" id="KW-0732">Signal</keyword>
<comment type="caution">
    <text evidence="3">The sequence shown here is derived from an EMBL/GenBank/DDBJ whole genome shotgun (WGS) entry which is preliminary data.</text>
</comment>
<evidence type="ECO:0000313" key="3">
    <source>
        <dbReference type="EMBL" id="GGZ59384.1"/>
    </source>
</evidence>
<organism evidence="3 4">
    <name type="scientific">Mesonia mobilis</name>
    <dbReference type="NCBI Taxonomy" id="369791"/>
    <lineage>
        <taxon>Bacteria</taxon>
        <taxon>Pseudomonadati</taxon>
        <taxon>Bacteroidota</taxon>
        <taxon>Flavobacteriia</taxon>
        <taxon>Flavobacteriales</taxon>
        <taxon>Flavobacteriaceae</taxon>
        <taxon>Mesonia</taxon>
    </lineage>
</organism>
<name>A0ABQ3BVV3_9FLAO</name>
<dbReference type="PANTHER" id="PTHR33734">
    <property type="entry name" value="LYSM DOMAIN-CONTAINING GPI-ANCHORED PROTEIN 2"/>
    <property type="match status" value="1"/>
</dbReference>
<evidence type="ECO:0000313" key="4">
    <source>
        <dbReference type="Proteomes" id="UP000615593"/>
    </source>
</evidence>
<proteinExistence type="predicted"/>
<feature type="domain" description="LysM" evidence="2">
    <location>
        <begin position="24"/>
        <end position="67"/>
    </location>
</feature>
<dbReference type="PANTHER" id="PTHR33734:SF22">
    <property type="entry name" value="MEMBRANE-BOUND LYTIC MUREIN TRANSGLYCOSYLASE D"/>
    <property type="match status" value="1"/>
</dbReference>
<dbReference type="SUPFAM" id="SSF54106">
    <property type="entry name" value="LysM domain"/>
    <property type="match status" value="4"/>
</dbReference>
<dbReference type="CDD" id="cd00118">
    <property type="entry name" value="LysM"/>
    <property type="match status" value="4"/>
</dbReference>
<dbReference type="InterPro" id="IPR018392">
    <property type="entry name" value="LysM"/>
</dbReference>
<feature type="signal peptide" evidence="1">
    <location>
        <begin position="1"/>
        <end position="20"/>
    </location>
</feature>
<feature type="chain" id="PRO_5045434010" description="LysM domain-containing protein" evidence="1">
    <location>
        <begin position="21"/>
        <end position="639"/>
    </location>
</feature>
<dbReference type="Pfam" id="PF01476">
    <property type="entry name" value="LysM"/>
    <property type="match status" value="4"/>
</dbReference>
<protein>
    <recommendedName>
        <fullName evidence="2">LysM domain-containing protein</fullName>
    </recommendedName>
</protein>
<dbReference type="InterPro" id="IPR028082">
    <property type="entry name" value="Peripla_BP_I"/>
</dbReference>
<dbReference type="Proteomes" id="UP000615593">
    <property type="component" value="Unassembled WGS sequence"/>
</dbReference>
<keyword evidence="4" id="KW-1185">Reference proteome</keyword>
<dbReference type="GeneID" id="94369794"/>
<dbReference type="EMBL" id="BMWY01000005">
    <property type="protein sequence ID" value="GGZ59384.1"/>
    <property type="molecule type" value="Genomic_DNA"/>
</dbReference>
<feature type="domain" description="LysM" evidence="2">
    <location>
        <begin position="215"/>
        <end position="259"/>
    </location>
</feature>
<dbReference type="Gene3D" id="3.40.50.2300">
    <property type="match status" value="2"/>
</dbReference>
<dbReference type="SUPFAM" id="SSF53822">
    <property type="entry name" value="Periplasmic binding protein-like I"/>
    <property type="match status" value="1"/>
</dbReference>
<sequence>MKKNCLFFLLILLVSLQTFAQSFETHKVKSGENISSIAKKYNVSEQSIYKYNPDAKKGNLTGVVLVIPVSSSSDNRNYEKQSVLNFKEYKVKRKETLYSIAKANDISVGDLKKYNTYLYDEELGKGDVIRIPVFSKNDTININNSVQNSSFENLKHIVMPQEGKMAIARKYGMTMAQLNALNPGVTDLKPGQVLNVINPQNKDSKAAQNAGENFISYTVKPKENYYRLTKQFNTTKDTLIKYNPILAEEGLEAGMTIKIPKPQTMLNDTLSVSASKKIKLEELITNRRRKKIAVMLPFSLRQFEGDSIDKEALLKDDRVLRVSLDFYSGVVTAIDSVEKLRIPISAKVFDTEKSGAKVDEILRQLEYDNFDAVIGPVLSKNVEKASRLFNRNNIPVLSPLIDAELNGEANLLQTRPSKLMMEKALITYIDSLKEGKNLLILADEKHDYLKSKLVYTFPEATVVQQAKEEYMQTSDLVKVLSKEKENWLILESEDLELISNATSYLNAMVPEYKIRIFTSDKSKPYEDEISNEYLSNLQFTYASVAKECEDFENNAFVKNYKSDYGILPNKFATRGFDLTYDLLLRLAAAENLYKALELEGMTEQVENKFSYHKKMIGGYYNDAVYLIKYDEGLTLKVIN</sequence>
<accession>A0ABQ3BVV3</accession>
<dbReference type="Gene3D" id="3.10.350.10">
    <property type="entry name" value="LysM domain"/>
    <property type="match status" value="4"/>
</dbReference>
<reference evidence="4" key="1">
    <citation type="journal article" date="2019" name="Int. J. Syst. Evol. Microbiol.">
        <title>The Global Catalogue of Microorganisms (GCM) 10K type strain sequencing project: providing services to taxonomists for standard genome sequencing and annotation.</title>
        <authorList>
            <consortium name="The Broad Institute Genomics Platform"/>
            <consortium name="The Broad Institute Genome Sequencing Center for Infectious Disease"/>
            <person name="Wu L."/>
            <person name="Ma J."/>
        </authorList>
    </citation>
    <scope>NUCLEOTIDE SEQUENCE [LARGE SCALE GENOMIC DNA]</scope>
    <source>
        <strain evidence="4">KCTC 12708</strain>
    </source>
</reference>
<dbReference type="InterPro" id="IPR036779">
    <property type="entry name" value="LysM_dom_sf"/>
</dbReference>
<evidence type="ECO:0000259" key="2">
    <source>
        <dbReference type="PROSITE" id="PS51782"/>
    </source>
</evidence>
<dbReference type="RefSeq" id="WP_027884666.1">
    <property type="nucleotide sequence ID" value="NZ_BMWY01000005.1"/>
</dbReference>